<dbReference type="InterPro" id="IPR046346">
    <property type="entry name" value="Aminoacid_DH-like_N_sf"/>
</dbReference>
<dbReference type="Pfam" id="PF03446">
    <property type="entry name" value="NAD_binding_2"/>
    <property type="match status" value="1"/>
</dbReference>
<dbReference type="EMBL" id="AP019860">
    <property type="protein sequence ID" value="BBM84951.1"/>
    <property type="molecule type" value="Genomic_DNA"/>
</dbReference>
<dbReference type="GO" id="GO:0006520">
    <property type="term" value="P:amino acid metabolic process"/>
    <property type="evidence" value="ECO:0007669"/>
    <property type="project" value="InterPro"/>
</dbReference>
<dbReference type="PANTHER" id="PTHR42722:SF1">
    <property type="entry name" value="VALINE DEHYDROGENASE"/>
    <property type="match status" value="1"/>
</dbReference>
<dbReference type="Gene3D" id="3.40.50.720">
    <property type="entry name" value="NAD(P)-binding Rossmann-like Domain"/>
    <property type="match status" value="1"/>
</dbReference>
<feature type="domain" description="Glutamate/phenylalanine/leucine/valine/L-tryptophan dehydrogenase C-terminal" evidence="3">
    <location>
        <begin position="220"/>
        <end position="392"/>
    </location>
</feature>
<accession>A0A5S9INU4</accession>
<evidence type="ECO:0000256" key="2">
    <source>
        <dbReference type="ARBA" id="ARBA00023002"/>
    </source>
</evidence>
<dbReference type="SUPFAM" id="SSF51735">
    <property type="entry name" value="NAD(P)-binding Rossmann-fold domains"/>
    <property type="match status" value="1"/>
</dbReference>
<dbReference type="InterPro" id="IPR006115">
    <property type="entry name" value="6PGDH_NADP-bd"/>
</dbReference>
<sequence>MHKKNLSFFTMLENEEYTTLTIFNNIEQQNVEYTLNKEWSKTVVWKGQDSKGLLKKVKKASDKQFTELIEKYSLQEYLRDVVDLMKNNRHKKLIFIYDPKNNIRCILACHNTNKEYVVGGLRRALEVQSEWQIISDALCLARGMSFRCAVAGLPCSGISLAVHGPAPKGDVVDEFFGFVSYIIERFEIFVAVEGGFSGKDVSLLKSYTSNCVSEESNSKNTISLAATYSVYTAIKVALQCRYPENSQIQGKTIAVQGLGSIGSSLALQLLDEGAELIVADIDERKVENFMSRCSRPQSVVVEEFHSIPMQMGHVFAPCAFSGVIDRDTMSHFDYHIIAGGANNIMSEPVYEDEIALANLLMKKEIIYIPDWISNFGGAMHGVSLFMDKKIAA</sequence>
<dbReference type="KEGG" id="uam:UABAM_03312"/>
<evidence type="ECO:0000256" key="1">
    <source>
        <dbReference type="ARBA" id="ARBA00006382"/>
    </source>
</evidence>
<dbReference type="Gene3D" id="3.40.50.10860">
    <property type="entry name" value="Leucine Dehydrogenase, chain A, domain 1"/>
    <property type="match status" value="1"/>
</dbReference>
<dbReference type="PANTHER" id="PTHR42722">
    <property type="entry name" value="LEUCINE DEHYDROGENASE"/>
    <property type="match status" value="1"/>
</dbReference>
<dbReference type="OrthoDB" id="9803297at2"/>
<gene>
    <name evidence="4" type="ORF">UABAM_03312</name>
</gene>
<keyword evidence="5" id="KW-1185">Reference proteome</keyword>
<dbReference type="GO" id="GO:0050661">
    <property type="term" value="F:NADP binding"/>
    <property type="evidence" value="ECO:0007669"/>
    <property type="project" value="InterPro"/>
</dbReference>
<comment type="similarity">
    <text evidence="1">Belongs to the Glu/Leu/Phe/Val dehydrogenases family.</text>
</comment>
<dbReference type="RefSeq" id="WP_151969077.1">
    <property type="nucleotide sequence ID" value="NZ_AP019860.1"/>
</dbReference>
<dbReference type="AlphaFoldDB" id="A0A5S9INU4"/>
<evidence type="ECO:0000259" key="3">
    <source>
        <dbReference type="SMART" id="SM00839"/>
    </source>
</evidence>
<keyword evidence="2" id="KW-0560">Oxidoreductase</keyword>
<dbReference type="InterPro" id="IPR006096">
    <property type="entry name" value="Glu/Leu/Phe/Val/Trp_DH_C"/>
</dbReference>
<proteinExistence type="inferred from homology"/>
<dbReference type="SUPFAM" id="SSF53223">
    <property type="entry name" value="Aminoacid dehydrogenase-like, N-terminal domain"/>
    <property type="match status" value="1"/>
</dbReference>
<protein>
    <submittedName>
        <fullName evidence="4">Leucine dehydrogenase</fullName>
    </submittedName>
</protein>
<dbReference type="GO" id="GO:0016639">
    <property type="term" value="F:oxidoreductase activity, acting on the CH-NH2 group of donors, NAD or NADP as acceptor"/>
    <property type="evidence" value="ECO:0007669"/>
    <property type="project" value="InterPro"/>
</dbReference>
<evidence type="ECO:0000313" key="4">
    <source>
        <dbReference type="EMBL" id="BBM84951.1"/>
    </source>
</evidence>
<name>A0A5S9INU4_UABAM</name>
<evidence type="ECO:0000313" key="5">
    <source>
        <dbReference type="Proteomes" id="UP000326354"/>
    </source>
</evidence>
<dbReference type="InterPro" id="IPR036291">
    <property type="entry name" value="NAD(P)-bd_dom_sf"/>
</dbReference>
<dbReference type="SMART" id="SM00839">
    <property type="entry name" value="ELFV_dehydrog"/>
    <property type="match status" value="1"/>
</dbReference>
<dbReference type="Proteomes" id="UP000326354">
    <property type="component" value="Chromosome"/>
</dbReference>
<organism evidence="4 5">
    <name type="scientific">Uabimicrobium amorphum</name>
    <dbReference type="NCBI Taxonomy" id="2596890"/>
    <lineage>
        <taxon>Bacteria</taxon>
        <taxon>Pseudomonadati</taxon>
        <taxon>Planctomycetota</taxon>
        <taxon>Candidatus Uabimicrobiia</taxon>
        <taxon>Candidatus Uabimicrobiales</taxon>
        <taxon>Candidatus Uabimicrobiaceae</taxon>
        <taxon>Candidatus Uabimicrobium</taxon>
    </lineage>
</organism>
<dbReference type="InterPro" id="IPR016211">
    <property type="entry name" value="Glu/Phe/Leu/Val/Trp_DH_bac/arc"/>
</dbReference>
<reference evidence="4 5" key="1">
    <citation type="submission" date="2019-08" db="EMBL/GenBank/DDBJ databases">
        <title>Complete genome sequence of Candidatus Uab amorphum.</title>
        <authorList>
            <person name="Shiratori T."/>
            <person name="Suzuki S."/>
            <person name="Kakizawa Y."/>
            <person name="Ishida K."/>
        </authorList>
    </citation>
    <scope>NUCLEOTIDE SEQUENCE [LARGE SCALE GENOMIC DNA]</scope>
    <source>
        <strain evidence="4 5">SRT547</strain>
    </source>
</reference>